<protein>
    <submittedName>
        <fullName evidence="2">Uncharacterized protein</fullName>
    </submittedName>
</protein>
<dbReference type="EMBL" id="JABANP010000064">
    <property type="protein sequence ID" value="KAF4692177.1"/>
    <property type="molecule type" value="Genomic_DNA"/>
</dbReference>
<feature type="compositionally biased region" description="Basic and acidic residues" evidence="1">
    <location>
        <begin position="138"/>
        <end position="152"/>
    </location>
</feature>
<name>A0A7J6P8I7_PEROL</name>
<evidence type="ECO:0000313" key="3">
    <source>
        <dbReference type="Proteomes" id="UP000541610"/>
    </source>
</evidence>
<feature type="compositionally biased region" description="Basic and acidic residues" evidence="1">
    <location>
        <begin position="176"/>
        <end position="194"/>
    </location>
</feature>
<dbReference type="AlphaFoldDB" id="A0A7J6P8I7"/>
<feature type="region of interest" description="Disordered" evidence="1">
    <location>
        <begin position="316"/>
        <end position="444"/>
    </location>
</feature>
<evidence type="ECO:0000256" key="1">
    <source>
        <dbReference type="SAM" id="MobiDB-lite"/>
    </source>
</evidence>
<evidence type="ECO:0000313" key="2">
    <source>
        <dbReference type="EMBL" id="KAF4692177.1"/>
    </source>
</evidence>
<feature type="compositionally biased region" description="Basic and acidic residues" evidence="1">
    <location>
        <begin position="385"/>
        <end position="401"/>
    </location>
</feature>
<dbReference type="Proteomes" id="UP000541610">
    <property type="component" value="Unassembled WGS sequence"/>
</dbReference>
<feature type="compositionally biased region" description="Polar residues" evidence="1">
    <location>
        <begin position="361"/>
        <end position="382"/>
    </location>
</feature>
<feature type="region of interest" description="Disordered" evidence="1">
    <location>
        <begin position="68"/>
        <end position="248"/>
    </location>
</feature>
<feature type="compositionally biased region" description="Basic and acidic residues" evidence="1">
    <location>
        <begin position="108"/>
        <end position="124"/>
    </location>
</feature>
<comment type="caution">
    <text evidence="2">The sequence shown here is derived from an EMBL/GenBank/DDBJ whole genome shotgun (WGS) entry which is preliminary data.</text>
</comment>
<dbReference type="OrthoDB" id="442425at2759"/>
<proteinExistence type="predicted"/>
<gene>
    <name evidence="2" type="ORF">FOZ60_013917</name>
</gene>
<feature type="compositionally biased region" description="Basic and acidic residues" evidence="1">
    <location>
        <begin position="412"/>
        <end position="429"/>
    </location>
</feature>
<feature type="compositionally biased region" description="Low complexity" evidence="1">
    <location>
        <begin position="350"/>
        <end position="360"/>
    </location>
</feature>
<sequence length="468" mass="50230">MATTGGILVEVKGKLIIGLHYLLRFLHACAKILRLAVVVSTPVLRRLLFLSLKMFSSIISKLKNVVSSKDQGEAAEGERIRDTPGTPAEASGAPAVHVEAPVESGETEEGRATVETPAKEISDKKGKRHSTTPLTAPKGDREPPRTPKKDESAPVEGAGQARPMSKSDVTGGGGEKAGEGRPGMKSEDVEAGEKKGKKRGGKKKKAADATGETAEKAVAAAPKAKAVPKKKAGKGEDKTDAGLEQENANLAKEVEEATRKWARRPHSVFFDCLPGTGAQQEEIAKARREKKEVISVAAQLYQIAMGIEPMPRQARTDSFALPKPPSMGEQTRRGAETARTTGSAPRYTRQGSQQQQQQGQASFFMNSSGGQVPTRRASNVTRPSGVDKEADLNNLIKEAKAHQALLRAKSQTKLEGENGGKPSPEEVRGRLRTGNTKQDLEEAIKEAKELDMSYEAALAEKKLKELKE</sequence>
<feature type="compositionally biased region" description="Basic residues" evidence="1">
    <location>
        <begin position="195"/>
        <end position="205"/>
    </location>
</feature>
<feature type="compositionally biased region" description="Low complexity" evidence="1">
    <location>
        <begin position="208"/>
        <end position="225"/>
    </location>
</feature>
<reference evidence="2 3" key="1">
    <citation type="submission" date="2020-04" db="EMBL/GenBank/DDBJ databases">
        <title>Perkinsus olseni comparative genomics.</title>
        <authorList>
            <person name="Bogema D.R."/>
        </authorList>
    </citation>
    <scope>NUCLEOTIDE SEQUENCE [LARGE SCALE GENOMIC DNA]</scope>
    <source>
        <strain evidence="2">00978-12</strain>
    </source>
</reference>
<organism evidence="2 3">
    <name type="scientific">Perkinsus olseni</name>
    <name type="common">Perkinsus atlanticus</name>
    <dbReference type="NCBI Taxonomy" id="32597"/>
    <lineage>
        <taxon>Eukaryota</taxon>
        <taxon>Sar</taxon>
        <taxon>Alveolata</taxon>
        <taxon>Perkinsozoa</taxon>
        <taxon>Perkinsea</taxon>
        <taxon>Perkinsida</taxon>
        <taxon>Perkinsidae</taxon>
        <taxon>Perkinsus</taxon>
    </lineage>
</organism>
<accession>A0A7J6P8I7</accession>
<feature type="compositionally biased region" description="Basic and acidic residues" evidence="1">
    <location>
        <begin position="70"/>
        <end position="82"/>
    </location>
</feature>